<protein>
    <recommendedName>
        <fullName evidence="1">DUF7344 domain-containing protein</fullName>
    </recommendedName>
</protein>
<gene>
    <name evidence="2" type="ORF">SAMN05216285_4119</name>
</gene>
<dbReference type="EMBL" id="FOIS01000006">
    <property type="protein sequence ID" value="SEW32510.1"/>
    <property type="molecule type" value="Genomic_DNA"/>
</dbReference>
<feature type="domain" description="DUF7344" evidence="1">
    <location>
        <begin position="132"/>
        <end position="210"/>
    </location>
</feature>
<organism evidence="2 3">
    <name type="scientific">Natrinema salifodinae</name>
    <dbReference type="NCBI Taxonomy" id="1202768"/>
    <lineage>
        <taxon>Archaea</taxon>
        <taxon>Methanobacteriati</taxon>
        <taxon>Methanobacteriota</taxon>
        <taxon>Stenosarchaea group</taxon>
        <taxon>Halobacteria</taxon>
        <taxon>Halobacteriales</taxon>
        <taxon>Natrialbaceae</taxon>
        <taxon>Natrinema</taxon>
    </lineage>
</organism>
<dbReference type="STRING" id="1202768.SAMN05216285_4119"/>
<accession>A0A1I0QXG2</accession>
<dbReference type="Proteomes" id="UP000183275">
    <property type="component" value="Unassembled WGS sequence"/>
</dbReference>
<dbReference type="eggNOG" id="arCOG03828">
    <property type="taxonomic scope" value="Archaea"/>
</dbReference>
<sequence>MSNSAPSGSATATRDSLFDSLADADSRTVLRLVGERSSQGSGIEKTDLAFRLAAVTTDKRLADVTDDEHQRARIDLHHRLVPKLKDAGLLTETQDGAIATADHRAFDESEFAALLADDGDAGADADELDAVFEALADERRRTILSVLGDQYHSIATETLARDVAAREADASEREVSQERVDEVLAALVHVHLPVLNDAGLVGYDADTDRVSYEGHPIVRVEWIRSGGDTNAEAVDADVAEDADVRTLEGRETIVSTGQSLCERADDELFLMFTTTGLLEEGCVRRIGDAVDRGVDVYLGSRDPRVRELVRERVSEVTLWEPQLDWLNLPPAGESVGRLVFADREAIMLGTIGRQASSDKFTETAILGEGQHNGLVVLMQQMLGSRVDRLDARRDEITAEFPL</sequence>
<evidence type="ECO:0000313" key="2">
    <source>
        <dbReference type="EMBL" id="SEW32510.1"/>
    </source>
</evidence>
<dbReference type="Gene3D" id="1.10.10.10">
    <property type="entry name" value="Winged helix-like DNA-binding domain superfamily/Winged helix DNA-binding domain"/>
    <property type="match status" value="1"/>
</dbReference>
<evidence type="ECO:0000259" key="1">
    <source>
        <dbReference type="Pfam" id="PF24035"/>
    </source>
</evidence>
<dbReference type="AlphaFoldDB" id="A0A1I0QXG2"/>
<feature type="domain" description="DUF7344" evidence="1">
    <location>
        <begin position="18"/>
        <end position="95"/>
    </location>
</feature>
<keyword evidence="3" id="KW-1185">Reference proteome</keyword>
<name>A0A1I0QXG2_9EURY</name>
<dbReference type="InterPro" id="IPR036388">
    <property type="entry name" value="WH-like_DNA-bd_sf"/>
</dbReference>
<dbReference type="RefSeq" id="WP_049990547.1">
    <property type="nucleotide sequence ID" value="NZ_FOIS01000006.1"/>
</dbReference>
<dbReference type="Pfam" id="PF24035">
    <property type="entry name" value="DUF7344"/>
    <property type="match status" value="2"/>
</dbReference>
<evidence type="ECO:0000313" key="3">
    <source>
        <dbReference type="Proteomes" id="UP000183275"/>
    </source>
</evidence>
<reference evidence="3" key="1">
    <citation type="submission" date="2016-10" db="EMBL/GenBank/DDBJ databases">
        <authorList>
            <person name="Varghese N."/>
        </authorList>
    </citation>
    <scope>NUCLEOTIDE SEQUENCE [LARGE SCALE GENOMIC DNA]</scope>
    <source>
        <strain evidence="3">CGMCC 1.12284</strain>
    </source>
</reference>
<dbReference type="InterPro" id="IPR055768">
    <property type="entry name" value="DUF7344"/>
</dbReference>
<dbReference type="OrthoDB" id="194397at2157"/>
<proteinExistence type="predicted"/>